<comment type="caution">
    <text evidence="1">The sequence shown here is derived from an EMBL/GenBank/DDBJ whole genome shotgun (WGS) entry which is preliminary data.</text>
</comment>
<name>A0ABX3CMV5_9BACI</name>
<organism evidence="1 2">
    <name type="scientific">Cytobacillus oceanisediminis</name>
    <dbReference type="NCBI Taxonomy" id="665099"/>
    <lineage>
        <taxon>Bacteria</taxon>
        <taxon>Bacillati</taxon>
        <taxon>Bacillota</taxon>
        <taxon>Bacilli</taxon>
        <taxon>Bacillales</taxon>
        <taxon>Bacillaceae</taxon>
        <taxon>Cytobacillus</taxon>
    </lineage>
</organism>
<reference evidence="1 2" key="1">
    <citation type="submission" date="2016-07" db="EMBL/GenBank/DDBJ databases">
        <title>Bacillus oceanisediminis whole genome.</title>
        <authorList>
            <person name="Pal Y."/>
            <person name="Verma A."/>
            <person name="Mual P."/>
            <person name="Srinivasan K."/>
        </authorList>
    </citation>
    <scope>NUCLEOTIDE SEQUENCE [LARGE SCALE GENOMIC DNA]</scope>
    <source>
        <strain evidence="1 2">Bhandara28</strain>
    </source>
</reference>
<accession>A0ABX3CMV5</accession>
<gene>
    <name evidence="1" type="ORF">BBV17_25340</name>
</gene>
<keyword evidence="2" id="KW-1185">Reference proteome</keyword>
<evidence type="ECO:0000313" key="1">
    <source>
        <dbReference type="EMBL" id="OHX44827.1"/>
    </source>
</evidence>
<proteinExistence type="predicted"/>
<protein>
    <recommendedName>
        <fullName evidence="3">JAB domain-containing protein</fullName>
    </recommendedName>
</protein>
<dbReference type="EMBL" id="MBRJ01000040">
    <property type="protein sequence ID" value="OHX44827.1"/>
    <property type="molecule type" value="Genomic_DNA"/>
</dbReference>
<evidence type="ECO:0000313" key="2">
    <source>
        <dbReference type="Proteomes" id="UP000180194"/>
    </source>
</evidence>
<dbReference type="RefSeq" id="WP_071158811.1">
    <property type="nucleotide sequence ID" value="NZ_MBRJ01000040.1"/>
</dbReference>
<dbReference type="Proteomes" id="UP000180194">
    <property type="component" value="Unassembled WGS sequence"/>
</dbReference>
<evidence type="ECO:0008006" key="3">
    <source>
        <dbReference type="Google" id="ProtNLM"/>
    </source>
</evidence>
<sequence>MSLVSYFWRVTEYFSQSDKRGISYIGAADGQIYEVRESMIGKMVAKPPAIPSLDNLTERFSFRLPKIPGHIFNQMYSFFKDFCLRSDVEVMLQIYFDTETKRYFLECPVQHVSKVKVHAELDPKYLGRNSLRFIQVAQVHSHNSMSAYFSATDNQDEKAFMIYGVFGLLNTDTPQAKFRVKGNDTELAIPIDQIFESGALVEVPYPAEWETRVKYQ</sequence>